<gene>
    <name evidence="2" type="ORF">K2173_000137</name>
</gene>
<evidence type="ECO:0000313" key="2">
    <source>
        <dbReference type="EMBL" id="KAJ8753883.1"/>
    </source>
</evidence>
<proteinExistence type="predicted"/>
<keyword evidence="3" id="KW-1185">Reference proteome</keyword>
<keyword evidence="1" id="KW-0732">Signal</keyword>
<dbReference type="AlphaFoldDB" id="A0AAV8SNV6"/>
<evidence type="ECO:0000256" key="1">
    <source>
        <dbReference type="SAM" id="SignalP"/>
    </source>
</evidence>
<sequence length="81" mass="8606">MAASYKISSFIVLVLLAIVMSKASHARLLGAVKPGPNLSLPEEPKNGVGYQNYHLPLVLNLLPKGTKPPSGPSKRSNTVLD</sequence>
<feature type="chain" id="PRO_5043698317" description="Transmembrane protein" evidence="1">
    <location>
        <begin position="27"/>
        <end position="81"/>
    </location>
</feature>
<dbReference type="EMBL" id="JAIWQS010000009">
    <property type="protein sequence ID" value="KAJ8753883.1"/>
    <property type="molecule type" value="Genomic_DNA"/>
</dbReference>
<accession>A0AAV8SNV6</accession>
<name>A0AAV8SNV6_9ROSI</name>
<protein>
    <recommendedName>
        <fullName evidence="4">Transmembrane protein</fullName>
    </recommendedName>
</protein>
<reference evidence="2 3" key="1">
    <citation type="submission" date="2021-09" db="EMBL/GenBank/DDBJ databases">
        <title>Genomic insights and catalytic innovation underlie evolution of tropane alkaloids biosynthesis.</title>
        <authorList>
            <person name="Wang Y.-J."/>
            <person name="Tian T."/>
            <person name="Huang J.-P."/>
            <person name="Huang S.-X."/>
        </authorList>
    </citation>
    <scope>NUCLEOTIDE SEQUENCE [LARGE SCALE GENOMIC DNA]</scope>
    <source>
        <strain evidence="2">KIB-2018</strain>
        <tissue evidence="2">Leaf</tissue>
    </source>
</reference>
<comment type="caution">
    <text evidence="2">The sequence shown here is derived from an EMBL/GenBank/DDBJ whole genome shotgun (WGS) entry which is preliminary data.</text>
</comment>
<feature type="signal peptide" evidence="1">
    <location>
        <begin position="1"/>
        <end position="26"/>
    </location>
</feature>
<dbReference type="Proteomes" id="UP001159364">
    <property type="component" value="Linkage Group LG09"/>
</dbReference>
<evidence type="ECO:0008006" key="4">
    <source>
        <dbReference type="Google" id="ProtNLM"/>
    </source>
</evidence>
<organism evidence="2 3">
    <name type="scientific">Erythroxylum novogranatense</name>
    <dbReference type="NCBI Taxonomy" id="1862640"/>
    <lineage>
        <taxon>Eukaryota</taxon>
        <taxon>Viridiplantae</taxon>
        <taxon>Streptophyta</taxon>
        <taxon>Embryophyta</taxon>
        <taxon>Tracheophyta</taxon>
        <taxon>Spermatophyta</taxon>
        <taxon>Magnoliopsida</taxon>
        <taxon>eudicotyledons</taxon>
        <taxon>Gunneridae</taxon>
        <taxon>Pentapetalae</taxon>
        <taxon>rosids</taxon>
        <taxon>fabids</taxon>
        <taxon>Malpighiales</taxon>
        <taxon>Erythroxylaceae</taxon>
        <taxon>Erythroxylum</taxon>
    </lineage>
</organism>
<evidence type="ECO:0000313" key="3">
    <source>
        <dbReference type="Proteomes" id="UP001159364"/>
    </source>
</evidence>